<dbReference type="SMART" id="SM00220">
    <property type="entry name" value="S_TKc"/>
    <property type="match status" value="1"/>
</dbReference>
<dbReference type="Proteomes" id="UP000054937">
    <property type="component" value="Unassembled WGS sequence"/>
</dbReference>
<gene>
    <name evidence="10" type="ORF">PPERSA_05503</name>
</gene>
<feature type="binding site" evidence="7">
    <location>
        <position position="320"/>
    </location>
    <ligand>
        <name>ATP</name>
        <dbReference type="ChEBI" id="CHEBI:30616"/>
    </ligand>
</feature>
<evidence type="ECO:0000256" key="2">
    <source>
        <dbReference type="ARBA" id="ARBA00022741"/>
    </source>
</evidence>
<dbReference type="GO" id="GO:0005524">
    <property type="term" value="F:ATP binding"/>
    <property type="evidence" value="ECO:0007669"/>
    <property type="project" value="UniProtKB-UniRule"/>
</dbReference>
<keyword evidence="4 7" id="KW-0067">ATP-binding</keyword>
<dbReference type="Gene3D" id="2.10.220.10">
    <property type="entry name" value="Hormone Receptor, Insulin-like Growth Factor Receptor 1, Chain A, domain 2"/>
    <property type="match status" value="1"/>
</dbReference>
<feature type="domain" description="Protein kinase" evidence="9">
    <location>
        <begin position="291"/>
        <end position="633"/>
    </location>
</feature>
<evidence type="ECO:0000256" key="1">
    <source>
        <dbReference type="ARBA" id="ARBA00022679"/>
    </source>
</evidence>
<dbReference type="GO" id="GO:0004672">
    <property type="term" value="F:protein kinase activity"/>
    <property type="evidence" value="ECO:0007669"/>
    <property type="project" value="InterPro"/>
</dbReference>
<keyword evidence="11" id="KW-1185">Reference proteome</keyword>
<dbReference type="InterPro" id="IPR009030">
    <property type="entry name" value="Growth_fac_rcpt_cys_sf"/>
</dbReference>
<dbReference type="OrthoDB" id="69842at2759"/>
<dbReference type="InterPro" id="IPR006212">
    <property type="entry name" value="Furin_repeat"/>
</dbReference>
<dbReference type="EMBL" id="LDAU01000198">
    <property type="protein sequence ID" value="KRX00001.1"/>
    <property type="molecule type" value="Genomic_DNA"/>
</dbReference>
<evidence type="ECO:0000256" key="6">
    <source>
        <dbReference type="ARBA" id="ARBA00037982"/>
    </source>
</evidence>
<sequence length="633" mass="73744">MEQVIQAYKEAIRYKDYLTFIQFDLIQANCQLQQQENGHIQYYYPNIQQQGKCQQCPKDCSRCFDQQICFSCLNEQLVQEDTNKCFSQCPSGFKKLENYDVCTNKDFKDEKHSNIKYILFYAGAGFVLALLIALIIIMVIKIKKLKQTKLEQSQEQSNEIYKNGLGIKSKLLQSDQIGINDEFDQENQQQLIQQNQQILNQNNSNQCNTSKSQNSNRTNNSNKIIQSLNKSNNSINSSKFPENQLVIHNQFNIFSSLYNDKVESQETFCSLEQDLQNPKIFWSSQKFNSKFQFISLLGQGTYGKVYKYYDIEKKQQIAIKEIQMAGDLLQIIKKEAYNEINNLKKMQNIPNIVQLIQYYILEIDNKMLLQNEIQKIKEENADEKEIEYGIQDKNSAINIQNQSSQSSSCYFSDSDSEEQENICYKMMICLELGQNSLENFILRQKQKVKKLFSQKVVLQIMTDITKACYDLQVITNFAHRDIKPKNILFANQKWKLCDFGSAKNLGKQVKQFEKLKKTMTRKNTMIGTVNYLSPEQKTNYVLNALQKQENPINPFKSDVFSLGITFFEVLTLGNINGINDRSDLLQMKIQINLNSKNDIYDKRIIQTVIQMLSWDPDQRPSFKDIVNDLSKII</sequence>
<dbReference type="SUPFAM" id="SSF57184">
    <property type="entry name" value="Growth factor receptor domain"/>
    <property type="match status" value="1"/>
</dbReference>
<name>A0A0V0QCQ8_PSEPJ</name>
<keyword evidence="8" id="KW-0472">Membrane</keyword>
<dbReference type="InterPro" id="IPR050339">
    <property type="entry name" value="CC_SR_Kinase"/>
</dbReference>
<dbReference type="AlphaFoldDB" id="A0A0V0QCQ8"/>
<dbReference type="Gene3D" id="3.30.200.20">
    <property type="entry name" value="Phosphorylase Kinase, domain 1"/>
    <property type="match status" value="1"/>
</dbReference>
<keyword evidence="2 7" id="KW-0547">Nucleotide-binding</keyword>
<evidence type="ECO:0000313" key="10">
    <source>
        <dbReference type="EMBL" id="KRX00001.1"/>
    </source>
</evidence>
<protein>
    <submittedName>
        <fullName evidence="10">Protein kinase-like domain</fullName>
    </submittedName>
</protein>
<keyword evidence="3 10" id="KW-0418">Kinase</keyword>
<organism evidence="10 11">
    <name type="scientific">Pseudocohnilembus persalinus</name>
    <name type="common">Ciliate</name>
    <dbReference type="NCBI Taxonomy" id="266149"/>
    <lineage>
        <taxon>Eukaryota</taxon>
        <taxon>Sar</taxon>
        <taxon>Alveolata</taxon>
        <taxon>Ciliophora</taxon>
        <taxon>Intramacronucleata</taxon>
        <taxon>Oligohymenophorea</taxon>
        <taxon>Scuticociliatia</taxon>
        <taxon>Philasterida</taxon>
        <taxon>Pseudocohnilembidae</taxon>
        <taxon>Pseudocohnilembus</taxon>
    </lineage>
</organism>
<reference evidence="10 11" key="1">
    <citation type="journal article" date="2015" name="Sci. Rep.">
        <title>Genome of the facultative scuticociliatosis pathogen Pseudocohnilembus persalinus provides insight into its virulence through horizontal gene transfer.</title>
        <authorList>
            <person name="Xiong J."/>
            <person name="Wang G."/>
            <person name="Cheng J."/>
            <person name="Tian M."/>
            <person name="Pan X."/>
            <person name="Warren A."/>
            <person name="Jiang C."/>
            <person name="Yuan D."/>
            <person name="Miao W."/>
        </authorList>
    </citation>
    <scope>NUCLEOTIDE SEQUENCE [LARGE SCALE GENOMIC DNA]</scope>
    <source>
        <strain evidence="10">36N120E</strain>
    </source>
</reference>
<dbReference type="InterPro" id="IPR017441">
    <property type="entry name" value="Protein_kinase_ATP_BS"/>
</dbReference>
<dbReference type="GO" id="GO:0017148">
    <property type="term" value="P:negative regulation of translation"/>
    <property type="evidence" value="ECO:0007669"/>
    <property type="project" value="UniProtKB-KW"/>
</dbReference>
<feature type="transmembrane region" description="Helical" evidence="8">
    <location>
        <begin position="118"/>
        <end position="140"/>
    </location>
</feature>
<dbReference type="GO" id="GO:0005737">
    <property type="term" value="C:cytoplasm"/>
    <property type="evidence" value="ECO:0007669"/>
    <property type="project" value="TreeGrafter"/>
</dbReference>
<dbReference type="Pfam" id="PF00069">
    <property type="entry name" value="Pkinase"/>
    <property type="match status" value="2"/>
</dbReference>
<accession>A0A0V0QCQ8</accession>
<dbReference type="SUPFAM" id="SSF56112">
    <property type="entry name" value="Protein kinase-like (PK-like)"/>
    <property type="match status" value="1"/>
</dbReference>
<dbReference type="PROSITE" id="PS50011">
    <property type="entry name" value="PROTEIN_KINASE_DOM"/>
    <property type="match status" value="1"/>
</dbReference>
<dbReference type="InterPro" id="IPR011009">
    <property type="entry name" value="Kinase-like_dom_sf"/>
</dbReference>
<dbReference type="GO" id="GO:0005634">
    <property type="term" value="C:nucleus"/>
    <property type="evidence" value="ECO:0007669"/>
    <property type="project" value="TreeGrafter"/>
</dbReference>
<proteinExistence type="inferred from homology"/>
<dbReference type="PROSITE" id="PS00108">
    <property type="entry name" value="PROTEIN_KINASE_ST"/>
    <property type="match status" value="1"/>
</dbReference>
<dbReference type="CDD" id="cd00064">
    <property type="entry name" value="FU"/>
    <property type="match status" value="1"/>
</dbReference>
<keyword evidence="8" id="KW-1133">Transmembrane helix</keyword>
<keyword evidence="5" id="KW-0652">Protein synthesis inhibitor</keyword>
<keyword evidence="1" id="KW-0808">Transferase</keyword>
<evidence type="ECO:0000259" key="9">
    <source>
        <dbReference type="PROSITE" id="PS50011"/>
    </source>
</evidence>
<dbReference type="InterPro" id="IPR008271">
    <property type="entry name" value="Ser/Thr_kinase_AS"/>
</dbReference>
<evidence type="ECO:0000256" key="3">
    <source>
        <dbReference type="ARBA" id="ARBA00022777"/>
    </source>
</evidence>
<evidence type="ECO:0000256" key="4">
    <source>
        <dbReference type="ARBA" id="ARBA00022840"/>
    </source>
</evidence>
<comment type="similarity">
    <text evidence="6">Belongs to the protein kinase superfamily. Ser/Thr protein kinase family. GCN2 subfamily.</text>
</comment>
<dbReference type="PANTHER" id="PTHR11042">
    <property type="entry name" value="EUKARYOTIC TRANSLATION INITIATION FACTOR 2-ALPHA KINASE EIF2-ALPHA KINASE -RELATED"/>
    <property type="match status" value="1"/>
</dbReference>
<evidence type="ECO:0000256" key="8">
    <source>
        <dbReference type="SAM" id="Phobius"/>
    </source>
</evidence>
<keyword evidence="8" id="KW-0812">Transmembrane</keyword>
<comment type="caution">
    <text evidence="10">The sequence shown here is derived from an EMBL/GenBank/DDBJ whole genome shotgun (WGS) entry which is preliminary data.</text>
</comment>
<dbReference type="InterPro" id="IPR000719">
    <property type="entry name" value="Prot_kinase_dom"/>
</dbReference>
<dbReference type="Gene3D" id="1.10.510.10">
    <property type="entry name" value="Transferase(Phosphotransferase) domain 1"/>
    <property type="match status" value="1"/>
</dbReference>
<dbReference type="PROSITE" id="PS00107">
    <property type="entry name" value="PROTEIN_KINASE_ATP"/>
    <property type="match status" value="1"/>
</dbReference>
<evidence type="ECO:0000256" key="7">
    <source>
        <dbReference type="PROSITE-ProRule" id="PRU10141"/>
    </source>
</evidence>
<dbReference type="InParanoid" id="A0A0V0QCQ8"/>
<evidence type="ECO:0000256" key="5">
    <source>
        <dbReference type="ARBA" id="ARBA00023193"/>
    </source>
</evidence>
<evidence type="ECO:0000313" key="11">
    <source>
        <dbReference type="Proteomes" id="UP000054937"/>
    </source>
</evidence>